<name>A0AAV2ZA21_9STRA</name>
<comment type="caution">
    <text evidence="6">The sequence shown here is derived from an EMBL/GenBank/DDBJ whole genome shotgun (WGS) entry which is preliminary data.</text>
</comment>
<comment type="subcellular location">
    <subcellularLocation>
        <location evidence="1">Membrane</location>
        <topology evidence="1">Multi-pass membrane protein</topology>
    </subcellularLocation>
</comment>
<feature type="transmembrane region" description="Helical" evidence="5">
    <location>
        <begin position="42"/>
        <end position="62"/>
    </location>
</feature>
<evidence type="ECO:0000256" key="4">
    <source>
        <dbReference type="ARBA" id="ARBA00023136"/>
    </source>
</evidence>
<evidence type="ECO:0000313" key="7">
    <source>
        <dbReference type="Proteomes" id="UP001146120"/>
    </source>
</evidence>
<dbReference type="GO" id="GO:0015165">
    <property type="term" value="F:pyrimidine nucleotide-sugar transmembrane transporter activity"/>
    <property type="evidence" value="ECO:0007669"/>
    <property type="project" value="InterPro"/>
</dbReference>
<keyword evidence="2 5" id="KW-0812">Transmembrane</keyword>
<organism evidence="6 7">
    <name type="scientific">Lagenidium giganteum</name>
    <dbReference type="NCBI Taxonomy" id="4803"/>
    <lineage>
        <taxon>Eukaryota</taxon>
        <taxon>Sar</taxon>
        <taxon>Stramenopiles</taxon>
        <taxon>Oomycota</taxon>
        <taxon>Peronosporomycetes</taxon>
        <taxon>Pythiales</taxon>
        <taxon>Pythiaceae</taxon>
    </lineage>
</organism>
<dbReference type="AlphaFoldDB" id="A0AAV2ZA21"/>
<evidence type="ECO:0000313" key="6">
    <source>
        <dbReference type="EMBL" id="DBA02262.1"/>
    </source>
</evidence>
<reference evidence="6" key="2">
    <citation type="journal article" date="2023" name="Microbiol Resour">
        <title>Decontamination and Annotation of the Draft Genome Sequence of the Oomycete Lagenidium giganteum ARSEF 373.</title>
        <authorList>
            <person name="Morgan W.R."/>
            <person name="Tartar A."/>
        </authorList>
    </citation>
    <scope>NUCLEOTIDE SEQUENCE</scope>
    <source>
        <strain evidence="6">ARSEF 373</strain>
    </source>
</reference>
<sequence length="330" mass="35418">MATATSGMALAGYVSMTLLAVQFGLQPILYKEFAAHAKYPSILVIACEVCKFAIASVIIVSSGNAAKIWKSWHWWESVQASGLPACTYAVQNVLVQISYQNLPPIIFNLINQTKLLWTALFLFVLMGKRFSLVQCVAMLMLLSAAVLLSVAKDPSSSNGDADVELDFQLGLLPVIVASILSGVGATITQRSMQVHRRDVSLVTMELALYGSIFLVLPVLLPSPSRLDSSSISAVPISQWLDGWDSFTLIPIVTNAMGGLLVGAVTKHVGGVLKSFALICGIAFTAFVESYLYGSVLPTDVYIAAVLVAISMSLYSSFPYVEPAASKPKRE</sequence>
<dbReference type="PANTHER" id="PTHR10231">
    <property type="entry name" value="NUCLEOTIDE-SUGAR TRANSMEMBRANE TRANSPORTER"/>
    <property type="match status" value="1"/>
</dbReference>
<feature type="transmembrane region" description="Helical" evidence="5">
    <location>
        <begin position="245"/>
        <end position="263"/>
    </location>
</feature>
<evidence type="ECO:0000256" key="5">
    <source>
        <dbReference type="SAM" id="Phobius"/>
    </source>
</evidence>
<dbReference type="SUPFAM" id="SSF103481">
    <property type="entry name" value="Multidrug resistance efflux transporter EmrE"/>
    <property type="match status" value="1"/>
</dbReference>
<keyword evidence="7" id="KW-1185">Reference proteome</keyword>
<accession>A0AAV2ZA21</accession>
<feature type="transmembrane region" description="Helical" evidence="5">
    <location>
        <begin position="300"/>
        <end position="320"/>
    </location>
</feature>
<keyword evidence="4 5" id="KW-0472">Membrane</keyword>
<evidence type="ECO:0000256" key="3">
    <source>
        <dbReference type="ARBA" id="ARBA00022989"/>
    </source>
</evidence>
<gene>
    <name evidence="6" type="ORF">N0F65_007672</name>
</gene>
<feature type="transmembrane region" description="Helical" evidence="5">
    <location>
        <begin position="132"/>
        <end position="150"/>
    </location>
</feature>
<reference evidence="6" key="1">
    <citation type="submission" date="2022-11" db="EMBL/GenBank/DDBJ databases">
        <authorList>
            <person name="Morgan W.R."/>
            <person name="Tartar A."/>
        </authorList>
    </citation>
    <scope>NUCLEOTIDE SEQUENCE</scope>
    <source>
        <strain evidence="6">ARSEF 373</strain>
    </source>
</reference>
<protein>
    <recommendedName>
        <fullName evidence="8">Nucleotide-sugar transporter</fullName>
    </recommendedName>
</protein>
<dbReference type="InterPro" id="IPR037185">
    <property type="entry name" value="EmrE-like"/>
</dbReference>
<evidence type="ECO:0000256" key="2">
    <source>
        <dbReference type="ARBA" id="ARBA00022692"/>
    </source>
</evidence>
<feature type="transmembrane region" description="Helical" evidence="5">
    <location>
        <begin position="6"/>
        <end position="30"/>
    </location>
</feature>
<dbReference type="Proteomes" id="UP001146120">
    <property type="component" value="Unassembled WGS sequence"/>
</dbReference>
<evidence type="ECO:0000256" key="1">
    <source>
        <dbReference type="ARBA" id="ARBA00004141"/>
    </source>
</evidence>
<keyword evidence="3 5" id="KW-1133">Transmembrane helix</keyword>
<feature type="transmembrane region" description="Helical" evidence="5">
    <location>
        <begin position="170"/>
        <end position="187"/>
    </location>
</feature>
<dbReference type="GO" id="GO:0000139">
    <property type="term" value="C:Golgi membrane"/>
    <property type="evidence" value="ECO:0007669"/>
    <property type="project" value="InterPro"/>
</dbReference>
<proteinExistence type="predicted"/>
<dbReference type="InterPro" id="IPR007271">
    <property type="entry name" value="Nuc_sug_transpt"/>
</dbReference>
<dbReference type="EMBL" id="DAKRPA010000034">
    <property type="protein sequence ID" value="DBA02262.1"/>
    <property type="molecule type" value="Genomic_DNA"/>
</dbReference>
<feature type="transmembrane region" description="Helical" evidence="5">
    <location>
        <begin position="275"/>
        <end position="294"/>
    </location>
</feature>
<feature type="transmembrane region" description="Helical" evidence="5">
    <location>
        <begin position="199"/>
        <end position="220"/>
    </location>
</feature>
<evidence type="ECO:0008006" key="8">
    <source>
        <dbReference type="Google" id="ProtNLM"/>
    </source>
</evidence>
<dbReference type="Pfam" id="PF04142">
    <property type="entry name" value="Nuc_sug_transp"/>
    <property type="match status" value="1"/>
</dbReference>